<dbReference type="AlphaFoldDB" id="A0ABD1F5A6"/>
<dbReference type="EMBL" id="JBDJPC010000003">
    <property type="protein sequence ID" value="KAL1509501.1"/>
    <property type="molecule type" value="Genomic_DNA"/>
</dbReference>
<proteinExistence type="predicted"/>
<evidence type="ECO:0000313" key="1">
    <source>
        <dbReference type="EMBL" id="KAL1509501.1"/>
    </source>
</evidence>
<gene>
    <name evidence="1" type="ORF">ABEB36_004220</name>
</gene>
<protein>
    <submittedName>
        <fullName evidence="1">Uncharacterized protein</fullName>
    </submittedName>
</protein>
<reference evidence="1 2" key="1">
    <citation type="submission" date="2024-05" db="EMBL/GenBank/DDBJ databases">
        <title>Genetic variation in Jamaican populations of the coffee berry borer (Hypothenemus hampei).</title>
        <authorList>
            <person name="Errbii M."/>
            <person name="Myrie A."/>
        </authorList>
    </citation>
    <scope>NUCLEOTIDE SEQUENCE [LARGE SCALE GENOMIC DNA]</scope>
    <source>
        <strain evidence="1">JA-Hopewell-2020-01-JO</strain>
        <tissue evidence="1">Whole body</tissue>
    </source>
</reference>
<name>A0ABD1F5A6_HYPHA</name>
<sequence length="70" mass="7881">MQHKKKLEETYLANVISISPVVVKAIRCPQIESDKRSGCHSTSTDENPDVELTIRIDSTDFERETGSQMS</sequence>
<evidence type="ECO:0000313" key="2">
    <source>
        <dbReference type="Proteomes" id="UP001566132"/>
    </source>
</evidence>
<comment type="caution">
    <text evidence="1">The sequence shown here is derived from an EMBL/GenBank/DDBJ whole genome shotgun (WGS) entry which is preliminary data.</text>
</comment>
<accession>A0ABD1F5A6</accession>
<dbReference type="Proteomes" id="UP001566132">
    <property type="component" value="Unassembled WGS sequence"/>
</dbReference>
<keyword evidence="2" id="KW-1185">Reference proteome</keyword>
<organism evidence="1 2">
    <name type="scientific">Hypothenemus hampei</name>
    <name type="common">Coffee berry borer</name>
    <dbReference type="NCBI Taxonomy" id="57062"/>
    <lineage>
        <taxon>Eukaryota</taxon>
        <taxon>Metazoa</taxon>
        <taxon>Ecdysozoa</taxon>
        <taxon>Arthropoda</taxon>
        <taxon>Hexapoda</taxon>
        <taxon>Insecta</taxon>
        <taxon>Pterygota</taxon>
        <taxon>Neoptera</taxon>
        <taxon>Endopterygota</taxon>
        <taxon>Coleoptera</taxon>
        <taxon>Polyphaga</taxon>
        <taxon>Cucujiformia</taxon>
        <taxon>Curculionidae</taxon>
        <taxon>Scolytinae</taxon>
        <taxon>Hypothenemus</taxon>
    </lineage>
</organism>